<dbReference type="EMBL" id="CAKMAB010000007">
    <property type="protein sequence ID" value="CAH1055704.1"/>
    <property type="molecule type" value="Genomic_DNA"/>
</dbReference>
<dbReference type="EC" id="3.5.1.47" evidence="2"/>
<dbReference type="InterPro" id="IPR036264">
    <property type="entry name" value="Bact_exopeptidase_dim_dom"/>
</dbReference>
<organism evidence="2 3">
    <name type="scientific">Paenibacillus pseudetheri</name>
    <dbReference type="NCBI Taxonomy" id="2897682"/>
    <lineage>
        <taxon>Bacteria</taxon>
        <taxon>Bacillati</taxon>
        <taxon>Bacillota</taxon>
        <taxon>Bacilli</taxon>
        <taxon>Bacillales</taxon>
        <taxon>Paenibacillaceae</taxon>
        <taxon>Paenibacillus</taxon>
    </lineage>
</organism>
<evidence type="ECO:0000313" key="2">
    <source>
        <dbReference type="EMBL" id="CAH1055704.1"/>
    </source>
</evidence>
<reference evidence="2" key="1">
    <citation type="submission" date="2021-12" db="EMBL/GenBank/DDBJ databases">
        <authorList>
            <person name="Criscuolo A."/>
        </authorList>
    </citation>
    <scope>NUCLEOTIDE SEQUENCE</scope>
    <source>
        <strain evidence="2">CIP111894</strain>
    </source>
</reference>
<dbReference type="RefSeq" id="WP_423803030.1">
    <property type="nucleotide sequence ID" value="NZ_CAKMAB010000007.1"/>
</dbReference>
<dbReference type="PIRSF" id="PIRSF005962">
    <property type="entry name" value="Pept_M20D_amidohydro"/>
    <property type="match status" value="1"/>
</dbReference>
<proteinExistence type="predicted"/>
<dbReference type="InterPro" id="IPR017439">
    <property type="entry name" value="Amidohydrolase"/>
</dbReference>
<dbReference type="PANTHER" id="PTHR11014">
    <property type="entry name" value="PEPTIDASE M20 FAMILY MEMBER"/>
    <property type="match status" value="1"/>
</dbReference>
<protein>
    <submittedName>
        <fullName evidence="2">N-acetyldiaminopimelate deacetylase</fullName>
        <ecNumber evidence="2">3.5.1.47</ecNumber>
    </submittedName>
</protein>
<dbReference type="Gene3D" id="3.30.70.360">
    <property type="match status" value="1"/>
</dbReference>
<comment type="caution">
    <text evidence="2">The sequence shown here is derived from an EMBL/GenBank/DDBJ whole genome shotgun (WGS) entry which is preliminary data.</text>
</comment>
<evidence type="ECO:0000313" key="3">
    <source>
        <dbReference type="Proteomes" id="UP000838749"/>
    </source>
</evidence>
<dbReference type="SUPFAM" id="SSF53187">
    <property type="entry name" value="Zn-dependent exopeptidases"/>
    <property type="match status" value="1"/>
</dbReference>
<dbReference type="Pfam" id="PF07687">
    <property type="entry name" value="M20_dimer"/>
    <property type="match status" value="1"/>
</dbReference>
<accession>A0ABM9BBH1</accession>
<dbReference type="Gene3D" id="3.40.630.10">
    <property type="entry name" value="Zn peptidases"/>
    <property type="match status" value="1"/>
</dbReference>
<evidence type="ECO:0000259" key="1">
    <source>
        <dbReference type="Pfam" id="PF07687"/>
    </source>
</evidence>
<dbReference type="CDD" id="cd08021">
    <property type="entry name" value="M20_Acy1_YhaA-like"/>
    <property type="match status" value="1"/>
</dbReference>
<keyword evidence="3" id="KW-1185">Reference proteome</keyword>
<dbReference type="InterPro" id="IPR011650">
    <property type="entry name" value="Peptidase_M20_dimer"/>
</dbReference>
<keyword evidence="2" id="KW-0378">Hydrolase</keyword>
<dbReference type="Proteomes" id="UP000838749">
    <property type="component" value="Unassembled WGS sequence"/>
</dbReference>
<feature type="domain" description="Peptidase M20 dimerisation" evidence="1">
    <location>
        <begin position="199"/>
        <end position="288"/>
    </location>
</feature>
<dbReference type="NCBIfam" id="TIGR01891">
    <property type="entry name" value="amidohydrolases"/>
    <property type="match status" value="1"/>
</dbReference>
<dbReference type="Pfam" id="PF01546">
    <property type="entry name" value="Peptidase_M20"/>
    <property type="match status" value="1"/>
</dbReference>
<dbReference type="GO" id="GO:0050118">
    <property type="term" value="F:N-acetyldiaminopimelate deacetylase activity"/>
    <property type="evidence" value="ECO:0007669"/>
    <property type="project" value="UniProtKB-EC"/>
</dbReference>
<dbReference type="SUPFAM" id="SSF55031">
    <property type="entry name" value="Bacterial exopeptidase dimerisation domain"/>
    <property type="match status" value="1"/>
</dbReference>
<dbReference type="PANTHER" id="PTHR11014:SF63">
    <property type="entry name" value="METALLOPEPTIDASE, PUTATIVE (AFU_ORTHOLOGUE AFUA_6G09600)-RELATED"/>
    <property type="match status" value="1"/>
</dbReference>
<dbReference type="InterPro" id="IPR002933">
    <property type="entry name" value="Peptidase_M20"/>
</dbReference>
<sequence length="407" mass="44639">MLLMRVYEEGDGERMKSLAVDSLMPEIVEWRRHLHRYPELSFHEKETSAFIADKLAEFGIEVRRSTSGYGVTGILRGERPGKTVVLRADMDALPIKEENKNDYVSQNEGVMHACGHDGHTSILLGVASYYSSCLDELEGELRFLFQPAEEVCPGGAQGMIAEGMLEGADAVYGLHLWTPIPMGTVGSAPGPLMASADEFFIDIIGKGGHGGMPNRSIDSIVAGAALVTQLQSIVSRSVNPLEPAVLSVGTIQGGFAQNVIAEHCRITGTVRAFDEETRYLIRSRIEEMTVSIAGAYGAEAKIDYVMGYPPLVNHEGEYQRFFEVAPGALGEDVQVIRMEKLMPAEDFAYYVKEIPGCFMFVGAGNPDKDAVYPHHHSKFDFDEDAMLYGMKLLIAMANSCLQEKTIV</sequence>
<name>A0ABM9BBH1_9BACL</name>
<gene>
    <name evidence="2" type="ORF">PAECIP111894_01856</name>
</gene>